<evidence type="ECO:0000256" key="1">
    <source>
        <dbReference type="ARBA" id="ARBA00011764"/>
    </source>
</evidence>
<protein>
    <recommendedName>
        <fullName evidence="2">Regulatory protein zeste</fullName>
    </recommendedName>
</protein>
<keyword evidence="8" id="KW-1185">Reference proteome</keyword>
<comment type="function">
    <text evidence="5">Involved in transvection phenomena (= synapsis-dependent gene expression), where the synaptic pairing of chromosomes carrying genes with which zeste interacts influences the expression of these genes. Zeste binds to DNA and stimulates transcription from a nearby promoter.</text>
</comment>
<feature type="coiled-coil region" evidence="6">
    <location>
        <begin position="60"/>
        <end position="103"/>
    </location>
</feature>
<reference evidence="9" key="1">
    <citation type="submission" date="2025-08" db="UniProtKB">
        <authorList>
            <consortium name="RefSeq"/>
        </authorList>
    </citation>
    <scope>IDENTIFICATION</scope>
    <source>
        <tissue evidence="9">Whole Larva</tissue>
    </source>
</reference>
<dbReference type="PANTHER" id="PTHR23098">
    <property type="entry name" value="AGAP001331-PA-RELATED"/>
    <property type="match status" value="1"/>
</dbReference>
<evidence type="ECO:0000259" key="7">
    <source>
        <dbReference type="Pfam" id="PF13873"/>
    </source>
</evidence>
<dbReference type="Pfam" id="PF13873">
    <property type="entry name" value="Myb_DNA-bind_5"/>
    <property type="match status" value="1"/>
</dbReference>
<evidence type="ECO:0000256" key="2">
    <source>
        <dbReference type="ARBA" id="ARBA00016807"/>
    </source>
</evidence>
<evidence type="ECO:0000256" key="5">
    <source>
        <dbReference type="ARBA" id="ARBA00025466"/>
    </source>
</evidence>
<evidence type="ECO:0000256" key="6">
    <source>
        <dbReference type="SAM" id="Coils"/>
    </source>
</evidence>
<keyword evidence="3" id="KW-0805">Transcription regulation</keyword>
<dbReference type="InterPro" id="IPR028002">
    <property type="entry name" value="Myb_DNA-bind_5"/>
</dbReference>
<keyword evidence="4" id="KW-0804">Transcription</keyword>
<comment type="subunit">
    <text evidence="1">Self-associates forming complexes of several hundred monomers.</text>
</comment>
<sequence length="386" mass="45353">MDLSRPKRDRSANFSSEDTHMLVNIIYKYATIIENKTTNAIMWHKKEEAWKKVTAEFNALRSMKRTVKMLKIKYDGLKRALKKKTATNRLQSLNNTNDKEQIALYTNFEEKILTMMAMGFETMQERENDKSQRAVTQITASQKNNVTDYQNLNNYTAPLKLVTDIQEANKINGNGYSLSEDEDKANDCMDSSLDSWIMQTSTNNNTAHDQNNVAHEDKANDNMDYSWDLRTRTNLSTTPVSAKVKQRQSSITDRHKNVSISRKEFNEIELQFAVEELRKKEKSLRMKEQDLLNKAQNLINIRQRLNSSNVDIEKQRKTHAIKVLNKQKQLEFSVLENARREKEHSMDMLIKEKELEFAILENERKEKEHRIMMQILQYKLCDQQKE</sequence>
<accession>A0ABM1N6V6</accession>
<evidence type="ECO:0000256" key="4">
    <source>
        <dbReference type="ARBA" id="ARBA00023163"/>
    </source>
</evidence>
<dbReference type="Proteomes" id="UP000695000">
    <property type="component" value="Unplaced"/>
</dbReference>
<dbReference type="PANTHER" id="PTHR23098:SF16">
    <property type="entry name" value="REGULATORY PROTEIN ZESTE"/>
    <property type="match status" value="1"/>
</dbReference>
<gene>
    <name evidence="9" type="primary">LOC108566931</name>
</gene>
<name>A0ABM1N6V6_NICVS</name>
<proteinExistence type="predicted"/>
<keyword evidence="6" id="KW-0175">Coiled coil</keyword>
<dbReference type="RefSeq" id="XP_017782556.1">
    <property type="nucleotide sequence ID" value="XM_017927067.1"/>
</dbReference>
<feature type="domain" description="Myb/SANT-like DNA-binding" evidence="7">
    <location>
        <begin position="10"/>
        <end position="86"/>
    </location>
</feature>
<organism evidence="8 9">
    <name type="scientific">Nicrophorus vespilloides</name>
    <name type="common">Boreal carrion beetle</name>
    <dbReference type="NCBI Taxonomy" id="110193"/>
    <lineage>
        <taxon>Eukaryota</taxon>
        <taxon>Metazoa</taxon>
        <taxon>Ecdysozoa</taxon>
        <taxon>Arthropoda</taxon>
        <taxon>Hexapoda</taxon>
        <taxon>Insecta</taxon>
        <taxon>Pterygota</taxon>
        <taxon>Neoptera</taxon>
        <taxon>Endopterygota</taxon>
        <taxon>Coleoptera</taxon>
        <taxon>Polyphaga</taxon>
        <taxon>Staphyliniformia</taxon>
        <taxon>Silphidae</taxon>
        <taxon>Nicrophorinae</taxon>
        <taxon>Nicrophorus</taxon>
    </lineage>
</organism>
<evidence type="ECO:0000313" key="8">
    <source>
        <dbReference type="Proteomes" id="UP000695000"/>
    </source>
</evidence>
<evidence type="ECO:0000256" key="3">
    <source>
        <dbReference type="ARBA" id="ARBA00023015"/>
    </source>
</evidence>
<dbReference type="GeneID" id="108566931"/>
<evidence type="ECO:0000313" key="9">
    <source>
        <dbReference type="RefSeq" id="XP_017782556.1"/>
    </source>
</evidence>